<feature type="non-terminal residue" evidence="1">
    <location>
        <position position="62"/>
    </location>
</feature>
<organism evidence="1 2">
    <name type="scientific">Suillus luteus UH-Slu-Lm8-n1</name>
    <dbReference type="NCBI Taxonomy" id="930992"/>
    <lineage>
        <taxon>Eukaryota</taxon>
        <taxon>Fungi</taxon>
        <taxon>Dikarya</taxon>
        <taxon>Basidiomycota</taxon>
        <taxon>Agaricomycotina</taxon>
        <taxon>Agaricomycetes</taxon>
        <taxon>Agaricomycetidae</taxon>
        <taxon>Boletales</taxon>
        <taxon>Suillineae</taxon>
        <taxon>Suillaceae</taxon>
        <taxon>Suillus</taxon>
    </lineage>
</organism>
<dbReference type="InterPro" id="IPR036397">
    <property type="entry name" value="RNaseH_sf"/>
</dbReference>
<dbReference type="Gene3D" id="3.30.420.10">
    <property type="entry name" value="Ribonuclease H-like superfamily/Ribonuclease H"/>
    <property type="match status" value="1"/>
</dbReference>
<reference evidence="2" key="2">
    <citation type="submission" date="2015-01" db="EMBL/GenBank/DDBJ databases">
        <title>Evolutionary Origins and Diversification of the Mycorrhizal Mutualists.</title>
        <authorList>
            <consortium name="DOE Joint Genome Institute"/>
            <consortium name="Mycorrhizal Genomics Consortium"/>
            <person name="Kohler A."/>
            <person name="Kuo A."/>
            <person name="Nagy L.G."/>
            <person name="Floudas D."/>
            <person name="Copeland A."/>
            <person name="Barry K.W."/>
            <person name="Cichocki N."/>
            <person name="Veneault-Fourrey C."/>
            <person name="LaButti K."/>
            <person name="Lindquist E.A."/>
            <person name="Lipzen A."/>
            <person name="Lundell T."/>
            <person name="Morin E."/>
            <person name="Murat C."/>
            <person name="Riley R."/>
            <person name="Ohm R."/>
            <person name="Sun H."/>
            <person name="Tunlid A."/>
            <person name="Henrissat B."/>
            <person name="Grigoriev I.V."/>
            <person name="Hibbett D.S."/>
            <person name="Martin F."/>
        </authorList>
    </citation>
    <scope>NUCLEOTIDE SEQUENCE [LARGE SCALE GENOMIC DNA]</scope>
    <source>
        <strain evidence="2">UH-Slu-Lm8-n1</strain>
    </source>
</reference>
<dbReference type="GO" id="GO:0003676">
    <property type="term" value="F:nucleic acid binding"/>
    <property type="evidence" value="ECO:0007669"/>
    <property type="project" value="InterPro"/>
</dbReference>
<keyword evidence="2" id="KW-1185">Reference proteome</keyword>
<evidence type="ECO:0000313" key="1">
    <source>
        <dbReference type="EMBL" id="KIK34605.1"/>
    </source>
</evidence>
<proteinExistence type="predicted"/>
<evidence type="ECO:0008006" key="3">
    <source>
        <dbReference type="Google" id="ProtNLM"/>
    </source>
</evidence>
<sequence>YLPPYSPDLTPIEESFSALKSYIRRHGHELRQHADPIQALLEVAGCITAEKSFMWFKNAGYV</sequence>
<dbReference type="HOGENOM" id="CLU_056788_12_1_1"/>
<accession>A0A0C9ZAP4</accession>
<gene>
    <name evidence="1" type="ORF">CY34DRAFT_45283</name>
</gene>
<name>A0A0C9ZAP4_9AGAM</name>
<dbReference type="STRING" id="930992.A0A0C9ZAP4"/>
<feature type="non-terminal residue" evidence="1">
    <location>
        <position position="1"/>
    </location>
</feature>
<dbReference type="OrthoDB" id="2266637at2759"/>
<protein>
    <recommendedName>
        <fullName evidence="3">Tc1-like transposase DDE domain-containing protein</fullName>
    </recommendedName>
</protein>
<dbReference type="AlphaFoldDB" id="A0A0C9ZAP4"/>
<evidence type="ECO:0000313" key="2">
    <source>
        <dbReference type="Proteomes" id="UP000054485"/>
    </source>
</evidence>
<dbReference type="Proteomes" id="UP000054485">
    <property type="component" value="Unassembled WGS sequence"/>
</dbReference>
<reference evidence="1 2" key="1">
    <citation type="submission" date="2014-04" db="EMBL/GenBank/DDBJ databases">
        <authorList>
            <consortium name="DOE Joint Genome Institute"/>
            <person name="Kuo A."/>
            <person name="Ruytinx J."/>
            <person name="Rineau F."/>
            <person name="Colpaert J."/>
            <person name="Kohler A."/>
            <person name="Nagy L.G."/>
            <person name="Floudas D."/>
            <person name="Copeland A."/>
            <person name="Barry K.W."/>
            <person name="Cichocki N."/>
            <person name="Veneault-Fourrey C."/>
            <person name="LaButti K."/>
            <person name="Lindquist E.A."/>
            <person name="Lipzen A."/>
            <person name="Lundell T."/>
            <person name="Morin E."/>
            <person name="Murat C."/>
            <person name="Sun H."/>
            <person name="Tunlid A."/>
            <person name="Henrissat B."/>
            <person name="Grigoriev I.V."/>
            <person name="Hibbett D.S."/>
            <person name="Martin F."/>
            <person name="Nordberg H.P."/>
            <person name="Cantor M.N."/>
            <person name="Hua S.X."/>
        </authorList>
    </citation>
    <scope>NUCLEOTIDE SEQUENCE [LARGE SCALE GENOMIC DNA]</scope>
    <source>
        <strain evidence="1 2">UH-Slu-Lm8-n1</strain>
    </source>
</reference>
<dbReference type="InParanoid" id="A0A0C9ZAP4"/>
<dbReference type="EMBL" id="KN835728">
    <property type="protein sequence ID" value="KIK34605.1"/>
    <property type="molecule type" value="Genomic_DNA"/>
</dbReference>